<protein>
    <recommendedName>
        <fullName evidence="8">Ribonuclease R</fullName>
        <shortName evidence="8">RNase R</shortName>
        <ecNumber evidence="8">3.1.13.1</ecNumber>
    </recommendedName>
</protein>
<dbReference type="Pfam" id="PF17876">
    <property type="entry name" value="CSD2"/>
    <property type="match status" value="1"/>
</dbReference>
<dbReference type="InterPro" id="IPR013223">
    <property type="entry name" value="RNase_B_OB_dom"/>
</dbReference>
<reference evidence="11 12" key="1">
    <citation type="submission" date="2016-07" db="EMBL/GenBank/DDBJ databases">
        <title>Developing Vibrio natriegens as a novel, fast-growing host for biotechnology.</title>
        <authorList>
            <person name="Weinstock M.T."/>
            <person name="Hesek E.D."/>
            <person name="Wilson C.M."/>
            <person name="Gibson D.G."/>
        </authorList>
    </citation>
    <scope>NUCLEOTIDE SEQUENCE [LARGE SCALE GENOMIC DNA]</scope>
    <source>
        <strain evidence="11 12">ATCC 14048</strain>
    </source>
</reference>
<dbReference type="InterPro" id="IPR003029">
    <property type="entry name" value="S1_domain"/>
</dbReference>
<evidence type="ECO:0000256" key="7">
    <source>
        <dbReference type="ARBA" id="ARBA00022884"/>
    </source>
</evidence>
<dbReference type="GO" id="GO:0008859">
    <property type="term" value="F:exoribonuclease II activity"/>
    <property type="evidence" value="ECO:0007669"/>
    <property type="project" value="UniProtKB-UniRule"/>
</dbReference>
<dbReference type="PANTHER" id="PTHR23355:SF9">
    <property type="entry name" value="DIS3-LIKE EXONUCLEASE 2"/>
    <property type="match status" value="1"/>
</dbReference>
<keyword evidence="3 8" id="KW-0963">Cytoplasm</keyword>
<dbReference type="Pfam" id="PF00773">
    <property type="entry name" value="RNB"/>
    <property type="match status" value="1"/>
</dbReference>
<dbReference type="GO" id="GO:0003723">
    <property type="term" value="F:RNA binding"/>
    <property type="evidence" value="ECO:0007669"/>
    <property type="project" value="UniProtKB-UniRule"/>
</dbReference>
<evidence type="ECO:0000256" key="5">
    <source>
        <dbReference type="ARBA" id="ARBA00022801"/>
    </source>
</evidence>
<dbReference type="SMART" id="SM00316">
    <property type="entry name" value="S1"/>
    <property type="match status" value="1"/>
</dbReference>
<feature type="compositionally biased region" description="Basic residues" evidence="9">
    <location>
        <begin position="755"/>
        <end position="764"/>
    </location>
</feature>
<comment type="subcellular location">
    <subcellularLocation>
        <location evidence="2 8">Cytoplasm</location>
    </subcellularLocation>
</comment>
<feature type="compositionally biased region" description="Basic residues" evidence="9">
    <location>
        <begin position="812"/>
        <end position="833"/>
    </location>
</feature>
<evidence type="ECO:0000256" key="2">
    <source>
        <dbReference type="ARBA" id="ARBA00004496"/>
    </source>
</evidence>
<feature type="domain" description="S1 motif" evidence="10">
    <location>
        <begin position="652"/>
        <end position="733"/>
    </location>
</feature>
<sequence length="839" mass="95376">MSDNIPNDPFADRESQNYENPIPSREFIIEFLTQAGVPMNRNDLFEALKLEGEEQYEGLRRRLRAMERDGQLVFTRRQCYALPEKLEMVKGYVIGHKDGHGWVRPEGSVGKDNDIVLPHHQMKNIIHGDYVLVQPTDNSKRGRREGRLVRVLEERNDQIVGRFFLEYGYSYVVPDDSRISQDILIPNEHKAGARMGNVVVIEITDRGSRSRGMMGKVVEVLGENMAPGMETQIAIRTHQIPHEWPEEVNQQVANLGEEVPEEAKEGRVDLRELPLVTIDGEDARDFDDAVFCEKKKSGGWRLWVAIADVSYYVRPDSALDKEAINRGNSVYFPSQVVPMLPEVLSNGLCSLNPQVDRLCMVCEMTISETGKLSGYKHYEAVMNSHARLTYTKVHHILEGDEELRERYKELVPHLEELHSMYKVLKGAREQRGAIEFETVETKFIFNAERKIESIEPVERNDAHKLIEECMIMANIASASLVEKAKEPALYRIHETPGEERLMGFRDFLAELGLELGGGLEPSPTDYAHLMSQVGDRPDQELIQTMLLRSMKQAVYNADNAGHFGLALQRYAHFTSPIRRYPDLLLHRAIKYLIAKHEGRNQDRWTPTGGYHYSFDDMDFYGEQCSMTERRADDATRDVADWLKCEYMQDHVGDELDGVIANVTSFGFFVRLTDLHIDGLVHISTLANDYYQFDPIGQRLIGESFGNIYRLGDAVKVKVLAVNLNDKQIDFELVETSRKLRGEGKTAKKRAAEAKRKAKEKKRAATRSSSKEGGAVRAVPAIEPTKRPEESAAGGQRNGPKRGTRNGETEGKKKPKVRKASKKKPHSKPKKTKRSKQDES</sequence>
<dbReference type="Proteomes" id="UP000092741">
    <property type="component" value="Chromosome 1"/>
</dbReference>
<dbReference type="SUPFAM" id="SSF50249">
    <property type="entry name" value="Nucleic acid-binding proteins"/>
    <property type="match status" value="4"/>
</dbReference>
<dbReference type="InterPro" id="IPR004476">
    <property type="entry name" value="RNase_II/RNase_R"/>
</dbReference>
<evidence type="ECO:0000313" key="12">
    <source>
        <dbReference type="Proteomes" id="UP000092741"/>
    </source>
</evidence>
<dbReference type="GO" id="GO:0005829">
    <property type="term" value="C:cytosol"/>
    <property type="evidence" value="ECO:0007669"/>
    <property type="project" value="UniProtKB-ARBA"/>
</dbReference>
<evidence type="ECO:0000256" key="3">
    <source>
        <dbReference type="ARBA" id="ARBA00022490"/>
    </source>
</evidence>
<dbReference type="Pfam" id="PF08206">
    <property type="entry name" value="OB_RNB"/>
    <property type="match status" value="1"/>
</dbReference>
<dbReference type="GeneID" id="70914052"/>
<dbReference type="PROSITE" id="PS50126">
    <property type="entry name" value="S1"/>
    <property type="match status" value="1"/>
</dbReference>
<keyword evidence="5 8" id="KW-0378">Hydrolase</keyword>
<dbReference type="NCBIfam" id="TIGR00358">
    <property type="entry name" value="3_prime_RNase"/>
    <property type="match status" value="1"/>
</dbReference>
<comment type="catalytic activity">
    <reaction evidence="1 8">
        <text>Exonucleolytic cleavage in the 3'- to 5'-direction to yield nucleoside 5'-phosphates.</text>
        <dbReference type="EC" id="3.1.13.1"/>
    </reaction>
</comment>
<accession>A0AAN0Y4K8</accession>
<dbReference type="InterPro" id="IPR012340">
    <property type="entry name" value="NA-bd_OB-fold"/>
</dbReference>
<dbReference type="InterPro" id="IPR022966">
    <property type="entry name" value="RNase_II/R_CS"/>
</dbReference>
<dbReference type="Pfam" id="PF08461">
    <property type="entry name" value="WHD_RNase_R"/>
    <property type="match status" value="1"/>
</dbReference>
<dbReference type="EMBL" id="CP016345">
    <property type="protein sequence ID" value="ANQ13706.1"/>
    <property type="molecule type" value="Genomic_DNA"/>
</dbReference>
<dbReference type="NCBIfam" id="NF008648">
    <property type="entry name" value="PRK11642.1"/>
    <property type="match status" value="1"/>
</dbReference>
<comment type="similarity">
    <text evidence="8">Belongs to the RNR ribonuclease family. RNase R subfamily.</text>
</comment>
<evidence type="ECO:0000256" key="8">
    <source>
        <dbReference type="HAMAP-Rule" id="MF_01895"/>
    </source>
</evidence>
<dbReference type="InterPro" id="IPR001900">
    <property type="entry name" value="RNase_II/R"/>
</dbReference>
<dbReference type="SMART" id="SM00955">
    <property type="entry name" value="RNB"/>
    <property type="match status" value="1"/>
</dbReference>
<dbReference type="CDD" id="cd04471">
    <property type="entry name" value="S1_RNase_R"/>
    <property type="match status" value="1"/>
</dbReference>
<dbReference type="RefSeq" id="WP_020336180.1">
    <property type="nucleotide sequence ID" value="NZ_ATFJ01000041.1"/>
</dbReference>
<evidence type="ECO:0000256" key="1">
    <source>
        <dbReference type="ARBA" id="ARBA00001849"/>
    </source>
</evidence>
<dbReference type="InterPro" id="IPR011129">
    <property type="entry name" value="CSD"/>
</dbReference>
<keyword evidence="7 8" id="KW-0694">RNA-binding</keyword>
<evidence type="ECO:0000256" key="9">
    <source>
        <dbReference type="SAM" id="MobiDB-lite"/>
    </source>
</evidence>
<evidence type="ECO:0000256" key="6">
    <source>
        <dbReference type="ARBA" id="ARBA00022839"/>
    </source>
</evidence>
<dbReference type="AlphaFoldDB" id="A0AAN0Y4K8"/>
<dbReference type="PANTHER" id="PTHR23355">
    <property type="entry name" value="RIBONUCLEASE"/>
    <property type="match status" value="1"/>
</dbReference>
<dbReference type="Pfam" id="PF00575">
    <property type="entry name" value="S1"/>
    <property type="match status" value="1"/>
</dbReference>
<feature type="compositionally biased region" description="Basic and acidic residues" evidence="9">
    <location>
        <begin position="739"/>
        <end position="754"/>
    </location>
</feature>
<dbReference type="GO" id="GO:0006402">
    <property type="term" value="P:mRNA catabolic process"/>
    <property type="evidence" value="ECO:0007669"/>
    <property type="project" value="TreeGrafter"/>
</dbReference>
<organism evidence="11 12">
    <name type="scientific">Vibrio natriegens NBRC 15636 = ATCC 14048 = DSM 759</name>
    <dbReference type="NCBI Taxonomy" id="1219067"/>
    <lineage>
        <taxon>Bacteria</taxon>
        <taxon>Pseudomonadati</taxon>
        <taxon>Pseudomonadota</taxon>
        <taxon>Gammaproteobacteria</taxon>
        <taxon>Vibrionales</taxon>
        <taxon>Vibrionaceae</taxon>
        <taxon>Vibrio</taxon>
    </lineage>
</organism>
<dbReference type="Gene3D" id="2.40.50.140">
    <property type="entry name" value="Nucleic acid-binding proteins"/>
    <property type="match status" value="2"/>
</dbReference>
<keyword evidence="6 8" id="KW-0269">Exonuclease</keyword>
<keyword evidence="12" id="KW-1185">Reference proteome</keyword>
<dbReference type="InterPro" id="IPR011805">
    <property type="entry name" value="RNase_R"/>
</dbReference>
<dbReference type="NCBIfam" id="TIGR02063">
    <property type="entry name" value="RNase_R"/>
    <property type="match status" value="1"/>
</dbReference>
<evidence type="ECO:0000313" key="11">
    <source>
        <dbReference type="EMBL" id="ANQ13706.1"/>
    </source>
</evidence>
<dbReference type="SMART" id="SM00357">
    <property type="entry name" value="CSP"/>
    <property type="match status" value="1"/>
</dbReference>
<name>A0AAN0Y4K8_VIBNA</name>
<gene>
    <name evidence="8" type="primary">rnr</name>
    <name evidence="11" type="ORF">BA890_13450</name>
</gene>
<dbReference type="InterPro" id="IPR050180">
    <property type="entry name" value="RNR_Ribonuclease"/>
</dbReference>
<feature type="region of interest" description="Disordered" evidence="9">
    <location>
        <begin position="739"/>
        <end position="839"/>
    </location>
</feature>
<evidence type="ECO:0000259" key="10">
    <source>
        <dbReference type="PROSITE" id="PS50126"/>
    </source>
</evidence>
<dbReference type="HAMAP" id="MF_01895">
    <property type="entry name" value="RNase_R"/>
    <property type="match status" value="1"/>
</dbReference>
<dbReference type="PROSITE" id="PS01175">
    <property type="entry name" value="RIBONUCLEASE_II"/>
    <property type="match status" value="1"/>
</dbReference>
<evidence type="ECO:0000256" key="4">
    <source>
        <dbReference type="ARBA" id="ARBA00022722"/>
    </source>
</evidence>
<dbReference type="InterPro" id="IPR013668">
    <property type="entry name" value="RNase_R_HTH_12"/>
</dbReference>
<dbReference type="EC" id="3.1.13.1" evidence="8"/>
<dbReference type="InterPro" id="IPR040476">
    <property type="entry name" value="CSD2"/>
</dbReference>
<dbReference type="KEGG" id="vna:PN96_14595"/>
<proteinExistence type="inferred from homology"/>
<comment type="function">
    <text evidence="8">3'-5' exoribonuclease that releases 5'-nucleoside monophosphates and is involved in maturation of structured RNAs.</text>
</comment>
<keyword evidence="4 8" id="KW-0540">Nuclease</keyword>